<gene>
    <name evidence="3" type="ORF">LOX96_09940</name>
</gene>
<dbReference type="Gene3D" id="3.40.50.300">
    <property type="entry name" value="P-loop containing nucleotide triphosphate hydrolases"/>
    <property type="match status" value="1"/>
</dbReference>
<feature type="compositionally biased region" description="Low complexity" evidence="2">
    <location>
        <begin position="1469"/>
        <end position="1482"/>
    </location>
</feature>
<name>A0A9X2D0U4_9GAMM</name>
<dbReference type="GO" id="GO:0000725">
    <property type="term" value="P:recombinational repair"/>
    <property type="evidence" value="ECO:0007669"/>
    <property type="project" value="TreeGrafter"/>
</dbReference>
<evidence type="ECO:0000256" key="1">
    <source>
        <dbReference type="ARBA" id="ARBA00034923"/>
    </source>
</evidence>
<dbReference type="PANTHER" id="PTHR11070:SF2">
    <property type="entry name" value="ATP-DEPENDENT DNA HELICASE SRS2"/>
    <property type="match status" value="1"/>
</dbReference>
<sequence>MGKVYYWQGIIGDASRFAPYHEIIHKLVQGNYKAADLDLKKLKGHCVYSVRVNKSDRLIFTTFKKEGKSYLVLLDIVLNHDYQKCPFLKANVLKNYLEKNAPVIANQIEHNDFIDTTESGLSGEDLTDTTSLQYVPLAYYNQMYIEFNEEQQTARGATLPAVISGPPGSGKSCVALSLLEQAVNQKAYEGGPILYITQSEPLKKMLEAGWNELPVAQNLRPKTVQFRTYTELLNDCIPDITTQKIVGDQHFQVWFENYKARLKHRKSTSFDLDSFGKQTSLIYRELRILTAYKAEEYFNLGERQSLISDREKRQWLWEMAQAYLAHLEETQCIHPAFYSIKSKPKFSFVVVDEAQDLSHRQLKNLRDLTEGYQVAACMDTHQSLEDEQSKRDYLLQILSEGYSKAAHFALNATYRCHPVIVELANRIIEVKNTLTGGIADKKEFKTIVSAPSLQDEKGFVEWLNNSSAAELQKLRHKELVVVTYEEFKDEAIKLFQTPLVFTPEQIKGLEYKTVVAFRLFDKEEFKQANVLLKNKVSEGSLVAPKHRAKQGHRDISFGPLFNRVFTAFTRAQNHLIIVQDLKQLTHLSNLLQKTAIKQETTVFTDLASDTQIDWLKEADKQRQYGNEEIARKIETEKLQENSKPVKQKVKQPYIIKSNNKKTSNIQLKKEDHPSASTGLKLPQIFSRKTLINLLKDPSIEDFFKLNVKGNSCGFIDFIKKEDNQRLLASVLGQHDELIKVVVEGLQSNFDGRFLSMVLLERDLLKKLLTNIPQLFLHLSPEFLTKTYSFDKEESTPFLTLSKSGEGRSILELLFLRAPHLIKNFSASDLTTPFNQPDNFPLFYLTHDFHFGGEAVLTLMLKQNQKLVTEISASAFMKPRSTELFSNTSPFYWLSVYGISLLNQWIEANPQLITSLSLEELMDSLFSNTWNPAFYWLTINQEALRTFKLILELKPDFISYVPAKRLAEQLTRQNSEGVSPLYSLSTHADGCQLLNYFLKVKPELAKYIFPADLEFANTENRNTYGDSPLYWLSSSVEGRSVLKNLFSLNQNLARFLELEGLIRPLIMTRRQGINLSTINTSALYWLTTKFDGRQLLKALLDINDNLVKGISLQELLRMRTAEAGKEANTTAFYYLTSDLTGHKILNMLVEKNPGFIAGLSLEDLTRSLTEAAGLFAITSPLYWLAYHYNEESNLLDLFLTPEIEKNLTAEILISKSNIDEGPLPNSILGSLSRSQKGLEKITQLFTKYPNLYEDFLTRFLNGFSGKGLPSACGTVPYYSLMLTPEGRLILGDKLRREPSYVKFFPVQDLLIKIGAPLSSFEFTPLQLLCSANFGIQLLVALLEANSNYIRDIPVTAWTDVVTTATLTNAFCLHWLARSEEGVSVLKRLCFENEAMVKQISIEVLLNPVFCNQTKEQTTLLFLLICKASGRQLLTYLRMKNPELRKQLTEDYELLDELDITQMRVPSDNKTLSSTESTSSQPSSAEFKETGLMGKNLRLFKPASEEKEDTSSKPDKITRIS</sequence>
<proteinExistence type="predicted"/>
<dbReference type="PANTHER" id="PTHR11070">
    <property type="entry name" value="UVRD / RECB / PCRA DNA HELICASE FAMILY MEMBER"/>
    <property type="match status" value="1"/>
</dbReference>
<dbReference type="EMBL" id="JAJKBJ010000010">
    <property type="protein sequence ID" value="MCL9684414.1"/>
    <property type="molecule type" value="Genomic_DNA"/>
</dbReference>
<dbReference type="RefSeq" id="WP_250421757.1">
    <property type="nucleotide sequence ID" value="NZ_JAJKBJ010000010.1"/>
</dbReference>
<comment type="caution">
    <text evidence="3">The sequence shown here is derived from an EMBL/GenBank/DDBJ whole genome shotgun (WGS) entry which is preliminary data.</text>
</comment>
<dbReference type="GO" id="GO:0043138">
    <property type="term" value="F:3'-5' DNA helicase activity"/>
    <property type="evidence" value="ECO:0007669"/>
    <property type="project" value="TreeGrafter"/>
</dbReference>
<keyword evidence="4" id="KW-1185">Reference proteome</keyword>
<dbReference type="GO" id="GO:0003677">
    <property type="term" value="F:DNA binding"/>
    <property type="evidence" value="ECO:0007669"/>
    <property type="project" value="InterPro"/>
</dbReference>
<protein>
    <recommendedName>
        <fullName evidence="1">DNA 3'-5' helicase II</fullName>
    </recommendedName>
</protein>
<organism evidence="3 4">
    <name type="scientific">Legionella maioricensis</name>
    <dbReference type="NCBI Taxonomy" id="2896528"/>
    <lineage>
        <taxon>Bacteria</taxon>
        <taxon>Pseudomonadati</taxon>
        <taxon>Pseudomonadota</taxon>
        <taxon>Gammaproteobacteria</taxon>
        <taxon>Legionellales</taxon>
        <taxon>Legionellaceae</taxon>
        <taxon>Legionella</taxon>
    </lineage>
</organism>
<evidence type="ECO:0000313" key="3">
    <source>
        <dbReference type="EMBL" id="MCL9684414.1"/>
    </source>
</evidence>
<reference evidence="3" key="1">
    <citation type="submission" date="2021-11" db="EMBL/GenBank/DDBJ databases">
        <title>Legionella maioricencis sp. nov., a new species isolated from hot water samples in Mallorca.</title>
        <authorList>
            <person name="Crespi S."/>
            <person name="Drasar V."/>
            <person name="Salva-Serra F."/>
            <person name="Jaen-Luchoro D."/>
            <person name="Pineiro-Iglesias B."/>
            <person name="Aliaga F."/>
            <person name="Fernandez-Juarez V."/>
            <person name="Coll G."/>
            <person name="Moore E.R.B."/>
            <person name="Bennasar-Figueras A."/>
        </authorList>
    </citation>
    <scope>NUCLEOTIDE SEQUENCE</scope>
    <source>
        <strain evidence="3">HCPI-6</strain>
    </source>
</reference>
<accession>A0A9X2D0U4</accession>
<dbReference type="InterPro" id="IPR027417">
    <property type="entry name" value="P-loop_NTPase"/>
</dbReference>
<dbReference type="Proteomes" id="UP001139721">
    <property type="component" value="Unassembled WGS sequence"/>
</dbReference>
<dbReference type="InterPro" id="IPR000212">
    <property type="entry name" value="DNA_helicase_UvrD/REP"/>
</dbReference>
<feature type="compositionally biased region" description="Basic and acidic residues" evidence="2">
    <location>
        <begin position="1501"/>
        <end position="1519"/>
    </location>
</feature>
<evidence type="ECO:0000313" key="4">
    <source>
        <dbReference type="Proteomes" id="UP001139721"/>
    </source>
</evidence>
<dbReference type="GO" id="GO:0005524">
    <property type="term" value="F:ATP binding"/>
    <property type="evidence" value="ECO:0007669"/>
    <property type="project" value="InterPro"/>
</dbReference>
<feature type="region of interest" description="Disordered" evidence="2">
    <location>
        <begin position="1464"/>
        <end position="1519"/>
    </location>
</feature>
<dbReference type="SUPFAM" id="SSF52540">
    <property type="entry name" value="P-loop containing nucleoside triphosphate hydrolases"/>
    <property type="match status" value="1"/>
</dbReference>
<evidence type="ECO:0000256" key="2">
    <source>
        <dbReference type="SAM" id="MobiDB-lite"/>
    </source>
</evidence>